<reference evidence="1" key="4">
    <citation type="submission" date="2019-03" db="UniProtKB">
        <authorList>
            <consortium name="EnsemblPlants"/>
        </authorList>
    </citation>
    <scope>IDENTIFICATION</scope>
</reference>
<dbReference type="AlphaFoldDB" id="A0A453D7K4"/>
<sequence>GIAVIGGDTIRGFTNLDQQAWIGMIADKLDATLSKS</sequence>
<keyword evidence="2" id="KW-1185">Reference proteome</keyword>
<dbReference type="PANTHER" id="PTHR34943:SF2">
    <property type="entry name" value="PROTEIN COFACTOR ASSEMBLY OF COMPLEX C SUBUNIT B CCB4, CHLOROPLASTIC"/>
    <property type="match status" value="1"/>
</dbReference>
<dbReference type="GO" id="GO:0010190">
    <property type="term" value="P:cytochrome b6f complex assembly"/>
    <property type="evidence" value="ECO:0007669"/>
    <property type="project" value="TreeGrafter"/>
</dbReference>
<name>A0A453D7K4_AEGTS</name>
<reference evidence="2" key="2">
    <citation type="journal article" date="2017" name="Nat. Plants">
        <title>The Aegilops tauschii genome reveals multiple impacts of transposons.</title>
        <authorList>
            <person name="Zhao G."/>
            <person name="Zou C."/>
            <person name="Li K."/>
            <person name="Wang K."/>
            <person name="Li T."/>
            <person name="Gao L."/>
            <person name="Zhang X."/>
            <person name="Wang H."/>
            <person name="Yang Z."/>
            <person name="Liu X."/>
            <person name="Jiang W."/>
            <person name="Mao L."/>
            <person name="Kong X."/>
            <person name="Jiao Y."/>
            <person name="Jia J."/>
        </authorList>
    </citation>
    <scope>NUCLEOTIDE SEQUENCE [LARGE SCALE GENOMIC DNA]</scope>
    <source>
        <strain evidence="2">cv. AL8/78</strain>
    </source>
</reference>
<reference evidence="1" key="3">
    <citation type="journal article" date="2017" name="Nature">
        <title>Genome sequence of the progenitor of the wheat D genome Aegilops tauschii.</title>
        <authorList>
            <person name="Luo M.C."/>
            <person name="Gu Y.Q."/>
            <person name="Puiu D."/>
            <person name="Wang H."/>
            <person name="Twardziok S.O."/>
            <person name="Deal K.R."/>
            <person name="Huo N."/>
            <person name="Zhu T."/>
            <person name="Wang L."/>
            <person name="Wang Y."/>
            <person name="McGuire P.E."/>
            <person name="Liu S."/>
            <person name="Long H."/>
            <person name="Ramasamy R.K."/>
            <person name="Rodriguez J.C."/>
            <person name="Van S.L."/>
            <person name="Yuan L."/>
            <person name="Wang Z."/>
            <person name="Xia Z."/>
            <person name="Xiao L."/>
            <person name="Anderson O.D."/>
            <person name="Ouyang S."/>
            <person name="Liang Y."/>
            <person name="Zimin A.V."/>
            <person name="Pertea G."/>
            <person name="Qi P."/>
            <person name="Bennetzen J.L."/>
            <person name="Dai X."/>
            <person name="Dawson M.W."/>
            <person name="Muller H.G."/>
            <person name="Kugler K."/>
            <person name="Rivarola-Duarte L."/>
            <person name="Spannagl M."/>
            <person name="Mayer K.F.X."/>
            <person name="Lu F.H."/>
            <person name="Bevan M.W."/>
            <person name="Leroy P."/>
            <person name="Li P."/>
            <person name="You F.M."/>
            <person name="Sun Q."/>
            <person name="Liu Z."/>
            <person name="Lyons E."/>
            <person name="Wicker T."/>
            <person name="Salzberg S.L."/>
            <person name="Devos K.M."/>
            <person name="Dvorak J."/>
        </authorList>
    </citation>
    <scope>NUCLEOTIDE SEQUENCE [LARGE SCALE GENOMIC DNA]</scope>
    <source>
        <strain evidence="1">cv. AL8/78</strain>
    </source>
</reference>
<dbReference type="GO" id="GO:0009507">
    <property type="term" value="C:chloroplast"/>
    <property type="evidence" value="ECO:0007669"/>
    <property type="project" value="TreeGrafter"/>
</dbReference>
<proteinExistence type="predicted"/>
<reference evidence="1" key="5">
    <citation type="journal article" date="2021" name="G3 (Bethesda)">
        <title>Aegilops tauschii genome assembly Aet v5.0 features greater sequence contiguity and improved annotation.</title>
        <authorList>
            <person name="Wang L."/>
            <person name="Zhu T."/>
            <person name="Rodriguez J.C."/>
            <person name="Deal K.R."/>
            <person name="Dubcovsky J."/>
            <person name="McGuire P.E."/>
            <person name="Lux T."/>
            <person name="Spannagl M."/>
            <person name="Mayer K.F.X."/>
            <person name="Baldrich P."/>
            <person name="Meyers B.C."/>
            <person name="Huo N."/>
            <person name="Gu Y.Q."/>
            <person name="Zhou H."/>
            <person name="Devos K.M."/>
            <person name="Bennetzen J.L."/>
            <person name="Unver T."/>
            <person name="Budak H."/>
            <person name="Gulick P.J."/>
            <person name="Galiba G."/>
            <person name="Kalapos B."/>
            <person name="Nelson D.R."/>
            <person name="Li P."/>
            <person name="You F.M."/>
            <person name="Luo M.C."/>
            <person name="Dvorak J."/>
        </authorList>
    </citation>
    <scope>NUCLEOTIDE SEQUENCE [LARGE SCALE GENOMIC DNA]</scope>
    <source>
        <strain evidence="1">cv. AL8/78</strain>
    </source>
</reference>
<protein>
    <submittedName>
        <fullName evidence="1">Uncharacterized protein</fullName>
    </submittedName>
</protein>
<evidence type="ECO:0000313" key="1">
    <source>
        <dbReference type="EnsemblPlants" id="AET2Gv21121600.3"/>
    </source>
</evidence>
<dbReference type="InterPro" id="IPR044705">
    <property type="entry name" value="CCB4"/>
</dbReference>
<organism evidence="1 2">
    <name type="scientific">Aegilops tauschii subsp. strangulata</name>
    <name type="common">Goatgrass</name>
    <dbReference type="NCBI Taxonomy" id="200361"/>
    <lineage>
        <taxon>Eukaryota</taxon>
        <taxon>Viridiplantae</taxon>
        <taxon>Streptophyta</taxon>
        <taxon>Embryophyta</taxon>
        <taxon>Tracheophyta</taxon>
        <taxon>Spermatophyta</taxon>
        <taxon>Magnoliopsida</taxon>
        <taxon>Liliopsida</taxon>
        <taxon>Poales</taxon>
        <taxon>Poaceae</taxon>
        <taxon>BOP clade</taxon>
        <taxon>Pooideae</taxon>
        <taxon>Triticodae</taxon>
        <taxon>Triticeae</taxon>
        <taxon>Triticinae</taxon>
        <taxon>Aegilops</taxon>
    </lineage>
</organism>
<evidence type="ECO:0000313" key="2">
    <source>
        <dbReference type="Proteomes" id="UP000015105"/>
    </source>
</evidence>
<dbReference type="EnsemblPlants" id="AET2Gv21121600.3">
    <property type="protein sequence ID" value="AET2Gv21121600.3"/>
    <property type="gene ID" value="AET2Gv21121600"/>
</dbReference>
<dbReference type="PANTHER" id="PTHR34943">
    <property type="match status" value="1"/>
</dbReference>
<reference evidence="2" key="1">
    <citation type="journal article" date="2014" name="Science">
        <title>Ancient hybridizations among the ancestral genomes of bread wheat.</title>
        <authorList>
            <consortium name="International Wheat Genome Sequencing Consortium,"/>
            <person name="Marcussen T."/>
            <person name="Sandve S.R."/>
            <person name="Heier L."/>
            <person name="Spannagl M."/>
            <person name="Pfeifer M."/>
            <person name="Jakobsen K.S."/>
            <person name="Wulff B.B."/>
            <person name="Steuernagel B."/>
            <person name="Mayer K.F."/>
            <person name="Olsen O.A."/>
        </authorList>
    </citation>
    <scope>NUCLEOTIDE SEQUENCE [LARGE SCALE GENOMIC DNA]</scope>
    <source>
        <strain evidence="2">cv. AL8/78</strain>
    </source>
</reference>
<dbReference type="Proteomes" id="UP000015105">
    <property type="component" value="Chromosome 2D"/>
</dbReference>
<accession>A0A453D7K4</accession>
<dbReference type="Gramene" id="AET2Gv21121600.3">
    <property type="protein sequence ID" value="AET2Gv21121600.3"/>
    <property type="gene ID" value="AET2Gv21121600"/>
</dbReference>